<keyword evidence="1" id="KW-0378">Hydrolase</keyword>
<dbReference type="PANTHER" id="PTHR43611:SF3">
    <property type="entry name" value="FLAVIN MONONUCLEOTIDE HYDROLASE 1, CHLOROPLATIC"/>
    <property type="match status" value="1"/>
</dbReference>
<keyword evidence="2" id="KW-1185">Reference proteome</keyword>
<dbReference type="Proteomes" id="UP000294616">
    <property type="component" value="Unassembled WGS sequence"/>
</dbReference>
<dbReference type="PANTHER" id="PTHR43611">
    <property type="entry name" value="ALPHA-D-GLUCOSE 1-PHOSPHATE PHOSPHATASE"/>
    <property type="match status" value="1"/>
</dbReference>
<dbReference type="InterPro" id="IPR006439">
    <property type="entry name" value="HAD-SF_hydro_IA"/>
</dbReference>
<organism evidence="1 2">
    <name type="scientific">Albibacterium bauzanense</name>
    <dbReference type="NCBI Taxonomy" id="653929"/>
    <lineage>
        <taxon>Bacteria</taxon>
        <taxon>Pseudomonadati</taxon>
        <taxon>Bacteroidota</taxon>
        <taxon>Sphingobacteriia</taxon>
        <taxon>Sphingobacteriales</taxon>
        <taxon>Sphingobacteriaceae</taxon>
        <taxon>Albibacterium</taxon>
    </lineage>
</organism>
<dbReference type="RefSeq" id="WP_132224850.1">
    <property type="nucleotide sequence ID" value="NZ_SMGO01000002.1"/>
</dbReference>
<accession>A0A4R1LYJ3</accession>
<dbReference type="InterPro" id="IPR036412">
    <property type="entry name" value="HAD-like_sf"/>
</dbReference>
<dbReference type="InterPro" id="IPR023214">
    <property type="entry name" value="HAD_sf"/>
</dbReference>
<dbReference type="AlphaFoldDB" id="A0A4R1LYJ3"/>
<comment type="caution">
    <text evidence="1">The sequence shown here is derived from an EMBL/GenBank/DDBJ whole genome shotgun (WGS) entry which is preliminary data.</text>
</comment>
<dbReference type="Gene3D" id="3.40.50.1000">
    <property type="entry name" value="HAD superfamily/HAD-like"/>
    <property type="match status" value="1"/>
</dbReference>
<dbReference type="SFLD" id="SFLDG01129">
    <property type="entry name" value="C1.5:_HAD__Beta-PGM__Phosphata"/>
    <property type="match status" value="1"/>
</dbReference>
<reference evidence="1 2" key="1">
    <citation type="submission" date="2019-03" db="EMBL/GenBank/DDBJ databases">
        <title>Genomic Encyclopedia of Archaeal and Bacterial Type Strains, Phase II (KMG-II): from individual species to whole genera.</title>
        <authorList>
            <person name="Goeker M."/>
        </authorList>
    </citation>
    <scope>NUCLEOTIDE SEQUENCE [LARGE SCALE GENOMIC DNA]</scope>
    <source>
        <strain evidence="1 2">DSM 22554</strain>
    </source>
</reference>
<dbReference type="Pfam" id="PF00702">
    <property type="entry name" value="Hydrolase"/>
    <property type="match status" value="1"/>
</dbReference>
<dbReference type="GO" id="GO:0016787">
    <property type="term" value="F:hydrolase activity"/>
    <property type="evidence" value="ECO:0007669"/>
    <property type="project" value="UniProtKB-KW"/>
</dbReference>
<proteinExistence type="predicted"/>
<dbReference type="SFLD" id="SFLDS00003">
    <property type="entry name" value="Haloacid_Dehalogenase"/>
    <property type="match status" value="1"/>
</dbReference>
<dbReference type="CDD" id="cd02603">
    <property type="entry name" value="HAD_sEH-N_like"/>
    <property type="match status" value="1"/>
</dbReference>
<dbReference type="InterPro" id="IPR023198">
    <property type="entry name" value="PGP-like_dom2"/>
</dbReference>
<evidence type="ECO:0000313" key="1">
    <source>
        <dbReference type="EMBL" id="TCK83670.1"/>
    </source>
</evidence>
<protein>
    <submittedName>
        <fullName evidence="1">Putative hydrolase of the HAD superfamily</fullName>
    </submittedName>
</protein>
<name>A0A4R1LYJ3_9SPHI</name>
<dbReference type="NCBIfam" id="TIGR01509">
    <property type="entry name" value="HAD-SF-IA-v3"/>
    <property type="match status" value="1"/>
</dbReference>
<dbReference type="OrthoDB" id="9797415at2"/>
<dbReference type="SUPFAM" id="SSF56784">
    <property type="entry name" value="HAD-like"/>
    <property type="match status" value="1"/>
</dbReference>
<dbReference type="PRINTS" id="PR00413">
    <property type="entry name" value="HADHALOGNASE"/>
</dbReference>
<sequence>MRNIHNIIFDYGNVIFQIDFLRTRQAFQALGIQDADAFFSHKEQHNLFDKLDMGKISAVEFYEGIREISGQKELSDNQIRDAWNALLIGVPQGNHDILLEMKSKYRTFLLSNNNEIHYQFLMDYLKRDFGLADNSGFFEKDYYSHLMGMRKPNRDIFEFVIKEQNLVPEQTLFIDDSPQHLLTAKELGLQTVLLTSPDTLQELIKRLDL</sequence>
<dbReference type="Gene3D" id="1.10.150.240">
    <property type="entry name" value="Putative phosphatase, domain 2"/>
    <property type="match status" value="1"/>
</dbReference>
<gene>
    <name evidence="1" type="ORF">C8N28_2279</name>
</gene>
<evidence type="ECO:0000313" key="2">
    <source>
        <dbReference type="Proteomes" id="UP000294616"/>
    </source>
</evidence>
<dbReference type="EMBL" id="SMGO01000002">
    <property type="protein sequence ID" value="TCK83670.1"/>
    <property type="molecule type" value="Genomic_DNA"/>
</dbReference>